<evidence type="ECO:0000256" key="5">
    <source>
        <dbReference type="ARBA" id="ARBA00023136"/>
    </source>
</evidence>
<evidence type="ECO:0000256" key="4">
    <source>
        <dbReference type="ARBA" id="ARBA00022989"/>
    </source>
</evidence>
<evidence type="ECO:0000256" key="7">
    <source>
        <dbReference type="ARBA" id="ARBA00023180"/>
    </source>
</evidence>
<keyword evidence="3" id="KW-0732">Signal</keyword>
<accession>A0A7L3WSL9</accession>
<dbReference type="InterPro" id="IPR047164">
    <property type="entry name" value="OX2G-like"/>
</dbReference>
<keyword evidence="5 9" id="KW-0472">Membrane</keyword>
<evidence type="ECO:0000313" key="11">
    <source>
        <dbReference type="EMBL" id="NXV79033.1"/>
    </source>
</evidence>
<dbReference type="AlphaFoldDB" id="A0A7L3WSL9"/>
<dbReference type="GO" id="GO:0043031">
    <property type="term" value="P:negative regulation of macrophage activation"/>
    <property type="evidence" value="ECO:0007669"/>
    <property type="project" value="InterPro"/>
</dbReference>
<dbReference type="GO" id="GO:0009986">
    <property type="term" value="C:cell surface"/>
    <property type="evidence" value="ECO:0007669"/>
    <property type="project" value="TreeGrafter"/>
</dbReference>
<dbReference type="PANTHER" id="PTHR46841">
    <property type="entry name" value="OX-2 MEMBRANE GLYCOPROTEIN"/>
    <property type="match status" value="1"/>
</dbReference>
<dbReference type="SUPFAM" id="SSF48726">
    <property type="entry name" value="Immunoglobulin"/>
    <property type="match status" value="2"/>
</dbReference>
<dbReference type="InterPro" id="IPR036179">
    <property type="entry name" value="Ig-like_dom_sf"/>
</dbReference>
<keyword evidence="2 9" id="KW-0812">Transmembrane</keyword>
<keyword evidence="8" id="KW-0393">Immunoglobulin domain</keyword>
<organism evidence="11 12">
    <name type="scientific">Atlantisia rogersi</name>
    <name type="common">Inaccessible Island rail</name>
    <dbReference type="NCBI Taxonomy" id="2478892"/>
    <lineage>
        <taxon>Eukaryota</taxon>
        <taxon>Metazoa</taxon>
        <taxon>Chordata</taxon>
        <taxon>Craniata</taxon>
        <taxon>Vertebrata</taxon>
        <taxon>Euteleostomi</taxon>
        <taxon>Archelosauria</taxon>
        <taxon>Archosauria</taxon>
        <taxon>Dinosauria</taxon>
        <taxon>Saurischia</taxon>
        <taxon>Theropoda</taxon>
        <taxon>Coelurosauria</taxon>
        <taxon>Aves</taxon>
        <taxon>Neognathae</taxon>
        <taxon>Neoaves</taxon>
        <taxon>Gruiformes</taxon>
        <taxon>Rallidae</taxon>
        <taxon>Atlantisia</taxon>
    </lineage>
</organism>
<dbReference type="CDD" id="cd05846">
    <property type="entry name" value="IgV_1_MRC-OX-2_like"/>
    <property type="match status" value="1"/>
</dbReference>
<dbReference type="GO" id="GO:0043025">
    <property type="term" value="C:neuronal cell body"/>
    <property type="evidence" value="ECO:0007669"/>
    <property type="project" value="TreeGrafter"/>
</dbReference>
<feature type="non-terminal residue" evidence="11">
    <location>
        <position position="1"/>
    </location>
</feature>
<name>A0A7L3WSL9_9GRUI</name>
<dbReference type="Gene3D" id="2.60.40.10">
    <property type="entry name" value="Immunoglobulins"/>
    <property type="match status" value="2"/>
</dbReference>
<reference evidence="11 12" key="1">
    <citation type="submission" date="2019-09" db="EMBL/GenBank/DDBJ databases">
        <title>Bird 10,000 Genomes (B10K) Project - Family phase.</title>
        <authorList>
            <person name="Zhang G."/>
        </authorList>
    </citation>
    <scope>NUCLEOTIDE SEQUENCE [LARGE SCALE GENOMIC DNA]</scope>
    <source>
        <strain evidence="11">OUT-0055</strain>
        <tissue evidence="11">Blood</tissue>
    </source>
</reference>
<comment type="caution">
    <text evidence="11">The sequence shown here is derived from an EMBL/GenBank/DDBJ whole genome shotgun (WGS) entry which is preliminary data.</text>
</comment>
<evidence type="ECO:0000256" key="8">
    <source>
        <dbReference type="ARBA" id="ARBA00023319"/>
    </source>
</evidence>
<dbReference type="GO" id="GO:0098632">
    <property type="term" value="F:cell-cell adhesion mediator activity"/>
    <property type="evidence" value="ECO:0007669"/>
    <property type="project" value="InterPro"/>
</dbReference>
<dbReference type="Proteomes" id="UP000518911">
    <property type="component" value="Unassembled WGS sequence"/>
</dbReference>
<evidence type="ECO:0000256" key="2">
    <source>
        <dbReference type="ARBA" id="ARBA00022692"/>
    </source>
</evidence>
<keyword evidence="6" id="KW-1015">Disulfide bond</keyword>
<protein>
    <submittedName>
        <fullName evidence="11">OX2G protein</fullName>
    </submittedName>
</protein>
<dbReference type="InterPro" id="IPR007110">
    <property type="entry name" value="Ig-like_dom"/>
</dbReference>
<keyword evidence="12" id="KW-1185">Reference proteome</keyword>
<dbReference type="InterPro" id="IPR013162">
    <property type="entry name" value="CD80_C2-set"/>
</dbReference>
<dbReference type="InterPro" id="IPR013106">
    <property type="entry name" value="Ig_V-set"/>
</dbReference>
<dbReference type="GO" id="GO:0030424">
    <property type="term" value="C:axon"/>
    <property type="evidence" value="ECO:0007669"/>
    <property type="project" value="TreeGrafter"/>
</dbReference>
<dbReference type="OrthoDB" id="8749387at2759"/>
<proteinExistence type="predicted"/>
<dbReference type="GO" id="GO:0016020">
    <property type="term" value="C:membrane"/>
    <property type="evidence" value="ECO:0007669"/>
    <property type="project" value="UniProtKB-SubCell"/>
</dbReference>
<evidence type="ECO:0000256" key="3">
    <source>
        <dbReference type="ARBA" id="ARBA00022729"/>
    </source>
</evidence>
<dbReference type="GO" id="GO:0050776">
    <property type="term" value="P:regulation of immune response"/>
    <property type="evidence" value="ECO:0007669"/>
    <property type="project" value="InterPro"/>
</dbReference>
<feature type="transmembrane region" description="Helical" evidence="9">
    <location>
        <begin position="238"/>
        <end position="261"/>
    </location>
</feature>
<evidence type="ECO:0000256" key="1">
    <source>
        <dbReference type="ARBA" id="ARBA00004167"/>
    </source>
</evidence>
<keyword evidence="7" id="KW-0325">Glycoprotein</keyword>
<dbReference type="InterPro" id="IPR033321">
    <property type="entry name" value="CD200_Ig_V_dom"/>
</dbReference>
<dbReference type="PROSITE" id="PS50835">
    <property type="entry name" value="IG_LIKE"/>
    <property type="match status" value="1"/>
</dbReference>
<dbReference type="EMBL" id="VZUJ01091408">
    <property type="protein sequence ID" value="NXV79033.1"/>
    <property type="molecule type" value="Genomic_DNA"/>
</dbReference>
<dbReference type="SMART" id="SM00409">
    <property type="entry name" value="IG"/>
    <property type="match status" value="1"/>
</dbReference>
<dbReference type="GO" id="GO:0150079">
    <property type="term" value="P:negative regulation of neuroinflammatory response"/>
    <property type="evidence" value="ECO:0007669"/>
    <property type="project" value="TreeGrafter"/>
</dbReference>
<comment type="subcellular location">
    <subcellularLocation>
        <location evidence="1">Membrane</location>
        <topology evidence="1">Single-pass membrane protein</topology>
    </subcellularLocation>
</comment>
<feature type="non-terminal residue" evidence="11">
    <location>
        <position position="313"/>
    </location>
</feature>
<evidence type="ECO:0000256" key="6">
    <source>
        <dbReference type="ARBA" id="ARBA00023157"/>
    </source>
</evidence>
<evidence type="ECO:0000313" key="12">
    <source>
        <dbReference type="Proteomes" id="UP000518911"/>
    </source>
</evidence>
<dbReference type="Pfam" id="PF07686">
    <property type="entry name" value="V-set"/>
    <property type="match status" value="1"/>
</dbReference>
<keyword evidence="4 9" id="KW-1133">Transmembrane helix</keyword>
<dbReference type="GO" id="GO:0034113">
    <property type="term" value="P:heterotypic cell-cell adhesion"/>
    <property type="evidence" value="ECO:0007669"/>
    <property type="project" value="TreeGrafter"/>
</dbReference>
<sequence length="313" mass="34391">LLSTASPSPAGSVWVMTKNIQTVQAGENVTFSCLSPTKEDVLQVTWQKETDGAEDNIATYSTMNGQKIAERYVGHVSFIKSELKASTISLHAVTLQDEGCYKCIFNTFPSGAVTGRMCLSVYAILDPKVEAKLLPNPDKSDDLEKVVGMSCSATGKPAPKITWHLPSILQQKTKEYHILHSNGVVTVISNFTHTHPKVLQEYPIVCMIKHPSLNTTLVLHMDTTTVQDLESNTAPVTIIAVGVLVPMTFLLLLAIFLCYCLRHRRDPEGSSTRPRWVGLPFSASCCRADPHPLRGSPLGHSSAWSPRRWLHTA</sequence>
<evidence type="ECO:0000259" key="10">
    <source>
        <dbReference type="PROSITE" id="PS50835"/>
    </source>
</evidence>
<feature type="domain" description="Ig-like" evidence="10">
    <location>
        <begin position="9"/>
        <end position="120"/>
    </location>
</feature>
<dbReference type="PANTHER" id="PTHR46841:SF7">
    <property type="entry name" value="IG-LIKE DOMAIN-CONTAINING PROTEIN"/>
    <property type="match status" value="1"/>
</dbReference>
<evidence type="ECO:0000256" key="9">
    <source>
        <dbReference type="SAM" id="Phobius"/>
    </source>
</evidence>
<dbReference type="Pfam" id="PF08205">
    <property type="entry name" value="C2-set_2"/>
    <property type="match status" value="1"/>
</dbReference>
<dbReference type="InterPro" id="IPR013783">
    <property type="entry name" value="Ig-like_fold"/>
</dbReference>
<gene>
    <name evidence="11" type="primary">Cd200_1</name>
    <name evidence="11" type="ORF">ATLROG_R14586</name>
</gene>
<dbReference type="InterPro" id="IPR003599">
    <property type="entry name" value="Ig_sub"/>
</dbReference>